<evidence type="ECO:0000313" key="17">
    <source>
        <dbReference type="EMBL" id="PYE17645.1"/>
    </source>
</evidence>
<keyword evidence="5 14" id="KW-0436">Ligase</keyword>
<evidence type="ECO:0000259" key="15">
    <source>
        <dbReference type="PROSITE" id="PS51986"/>
    </source>
</evidence>
<accession>A0A2V4T7M0</accession>
<organism evidence="17 18">
    <name type="scientific">Paraburkholderia silvatlantica</name>
    <dbReference type="NCBI Taxonomy" id="321895"/>
    <lineage>
        <taxon>Bacteria</taxon>
        <taxon>Pseudomonadati</taxon>
        <taxon>Pseudomonadota</taxon>
        <taxon>Betaproteobacteria</taxon>
        <taxon>Burkholderiales</taxon>
        <taxon>Burkholderiaceae</taxon>
        <taxon>Paraburkholderia</taxon>
    </lineage>
</organism>
<evidence type="ECO:0000259" key="16">
    <source>
        <dbReference type="PROSITE" id="PS51987"/>
    </source>
</evidence>
<dbReference type="InterPro" id="IPR027302">
    <property type="entry name" value="Gln_synth_N_conserv_site"/>
</dbReference>
<keyword evidence="4" id="KW-0963">Cytoplasm</keyword>
<dbReference type="Proteomes" id="UP000247772">
    <property type="component" value="Unassembled WGS sequence"/>
</dbReference>
<evidence type="ECO:0000256" key="12">
    <source>
        <dbReference type="PROSITE-ProRule" id="PRU01330"/>
    </source>
</evidence>
<dbReference type="Gene3D" id="3.10.20.70">
    <property type="entry name" value="Glutamine synthetase, N-terminal domain"/>
    <property type="match status" value="1"/>
</dbReference>
<dbReference type="AlphaFoldDB" id="A0A2V4T7M0"/>
<dbReference type="PANTHER" id="PTHR43407:SF1">
    <property type="entry name" value="LENGSIN"/>
    <property type="match status" value="1"/>
</dbReference>
<sequence length="499" mass="56247">MSGPRGASAFDVSVDAGSYRVARPDNPQQVIELLREHKIQIVDLKFTDLPGLWQHFSITLPEVHEGLFANGIGFDGSSIRGFQEIQESDMLLKPDPTTAFIDPASETPTLSMICDVIDPVLHQPYSRDPRYIAKKAEAYLKQTGIATTCYFGPELEFFIFDSIRFGQDAHCGYFYVESAEGDWNSGRDEGAYGGGNLGYKPRFKEGYFPAPPHDTLQDIRSTIVLLLQQAGVQVEVHHHEVATAGQNEIDMRFSTLTRMADNVMIYKYICKNVARQHGKVATFMPKPLFADNASGMHCHQSLWKDDDNLFYDAHGWALTSAMCRWYIGGLLKHAPALMAFCAPTTNSYKRLVPVYEAPVNLAMSQRNRSAAARIPMYSDSPNARRVEFRCPDPSANAYLAFSAMLMAGLDGIENRTDPGDPLDVNIYDLPPEKAKDVRQVPGSLDESLNALEADNEFLRRGDVFTEDVIDTWLEYKRKREIDAIRLRPHPWEFYLYFDV</sequence>
<dbReference type="PROSITE" id="PS00180">
    <property type="entry name" value="GLNA_1"/>
    <property type="match status" value="1"/>
</dbReference>
<evidence type="ECO:0000256" key="7">
    <source>
        <dbReference type="ARBA" id="ARBA00022840"/>
    </source>
</evidence>
<dbReference type="InterPro" id="IPR008147">
    <property type="entry name" value="Gln_synt_N"/>
</dbReference>
<evidence type="ECO:0000256" key="1">
    <source>
        <dbReference type="ARBA" id="ARBA00004496"/>
    </source>
</evidence>
<keyword evidence="10" id="KW-0479">Metal-binding</keyword>
<proteinExistence type="inferred from homology"/>
<feature type="binding site" evidence="10">
    <location>
        <position position="156"/>
    </location>
    <ligand>
        <name>Mg(2+)</name>
        <dbReference type="ChEBI" id="CHEBI:18420"/>
        <label>1</label>
    </ligand>
</feature>
<feature type="binding site" evidence="10">
    <location>
        <position position="240"/>
    </location>
    <ligand>
        <name>Mg(2+)</name>
        <dbReference type="ChEBI" id="CHEBI:18420"/>
        <label>1</label>
    </ligand>
</feature>
<evidence type="ECO:0000256" key="3">
    <source>
        <dbReference type="ARBA" id="ARBA00021364"/>
    </source>
</evidence>
<evidence type="ECO:0000256" key="11">
    <source>
        <dbReference type="PIRSR" id="PIRSR604809-50"/>
    </source>
</evidence>
<dbReference type="PANTHER" id="PTHR43407">
    <property type="entry name" value="GLUTAMINE SYNTHETASE"/>
    <property type="match status" value="1"/>
</dbReference>
<dbReference type="SMART" id="SM01230">
    <property type="entry name" value="Gln-synt_C"/>
    <property type="match status" value="1"/>
</dbReference>
<feature type="binding site" evidence="8">
    <location>
        <begin position="292"/>
        <end position="293"/>
    </location>
    <ligand>
        <name>L-glutamate</name>
        <dbReference type="ChEBI" id="CHEBI:29985"/>
    </ligand>
</feature>
<evidence type="ECO:0000256" key="14">
    <source>
        <dbReference type="RuleBase" id="RU004356"/>
    </source>
</evidence>
<dbReference type="PROSITE" id="PS51986">
    <property type="entry name" value="GS_BETA_GRASP"/>
    <property type="match status" value="1"/>
</dbReference>
<evidence type="ECO:0000256" key="9">
    <source>
        <dbReference type="PIRSR" id="PIRSR604809-2"/>
    </source>
</evidence>
<gene>
    <name evidence="17" type="ORF">C7410_12519</name>
</gene>
<dbReference type="GO" id="GO:0019740">
    <property type="term" value="P:nitrogen utilization"/>
    <property type="evidence" value="ECO:0007669"/>
    <property type="project" value="TreeGrafter"/>
</dbReference>
<dbReference type="GO" id="GO:0006542">
    <property type="term" value="P:glutamine biosynthetic process"/>
    <property type="evidence" value="ECO:0007669"/>
    <property type="project" value="InterPro"/>
</dbReference>
<dbReference type="InterPro" id="IPR008146">
    <property type="entry name" value="Gln_synth_cat_dom"/>
</dbReference>
<feature type="binding site" evidence="10">
    <location>
        <position position="387"/>
    </location>
    <ligand>
        <name>Mg(2+)</name>
        <dbReference type="ChEBI" id="CHEBI:18420"/>
        <label>1</label>
    </ligand>
</feature>
<comment type="caution">
    <text evidence="17">The sequence shown here is derived from an EMBL/GenBank/DDBJ whole genome shotgun (WGS) entry which is preliminary data.</text>
</comment>
<evidence type="ECO:0000256" key="2">
    <source>
        <dbReference type="ARBA" id="ARBA00009897"/>
    </source>
</evidence>
<dbReference type="EMBL" id="QJSQ01000025">
    <property type="protein sequence ID" value="PYE17645.1"/>
    <property type="molecule type" value="Genomic_DNA"/>
</dbReference>
<dbReference type="SUPFAM" id="SSF55931">
    <property type="entry name" value="Glutamine synthetase/guanido kinase"/>
    <property type="match status" value="1"/>
</dbReference>
<keyword evidence="6 9" id="KW-0547">Nucleotide-binding</keyword>
<feature type="binding site" evidence="9">
    <location>
        <position position="235"/>
    </location>
    <ligand>
        <name>ATP</name>
        <dbReference type="ChEBI" id="CHEBI:30616"/>
    </ligand>
</feature>
<dbReference type="PROSITE" id="PS00181">
    <property type="entry name" value="GLNA_ATP"/>
    <property type="match status" value="1"/>
</dbReference>
<feature type="domain" description="GS catalytic" evidence="16">
    <location>
        <begin position="129"/>
        <end position="499"/>
    </location>
</feature>
<dbReference type="Gene3D" id="3.30.590.10">
    <property type="entry name" value="Glutamine synthetase/guanido kinase, catalytic domain"/>
    <property type="match status" value="1"/>
</dbReference>
<feature type="binding site" evidence="10">
    <location>
        <position position="248"/>
    </location>
    <ligand>
        <name>Mg(2+)</name>
        <dbReference type="ChEBI" id="CHEBI:18420"/>
        <label>1</label>
    </ligand>
</feature>
<keyword evidence="11" id="KW-0597">Phosphoprotein</keyword>
<dbReference type="InterPro" id="IPR014746">
    <property type="entry name" value="Gln_synth/guanido_kin_cat_dom"/>
</dbReference>
<dbReference type="OrthoDB" id="9807095at2"/>
<evidence type="ECO:0000256" key="13">
    <source>
        <dbReference type="RuleBase" id="RU000384"/>
    </source>
</evidence>
<feature type="binding site" evidence="8">
    <location>
        <position position="389"/>
    </location>
    <ligand>
        <name>L-glutamate</name>
        <dbReference type="ChEBI" id="CHEBI:29985"/>
    </ligand>
</feature>
<evidence type="ECO:0000256" key="4">
    <source>
        <dbReference type="ARBA" id="ARBA00022490"/>
    </source>
</evidence>
<dbReference type="GO" id="GO:0005737">
    <property type="term" value="C:cytoplasm"/>
    <property type="evidence" value="ECO:0007669"/>
    <property type="project" value="UniProtKB-SubCell"/>
</dbReference>
<feature type="binding site" evidence="8">
    <location>
        <position position="368"/>
    </location>
    <ligand>
        <name>L-glutamate</name>
        <dbReference type="ChEBI" id="CHEBI:29985"/>
    </ligand>
</feature>
<feature type="binding site" evidence="8">
    <location>
        <position position="350"/>
    </location>
    <ligand>
        <name>L-glutamate</name>
        <dbReference type="ChEBI" id="CHEBI:29985"/>
    </ligand>
</feature>
<dbReference type="InterPro" id="IPR004809">
    <property type="entry name" value="Gln_synth_I"/>
</dbReference>
<evidence type="ECO:0000313" key="18">
    <source>
        <dbReference type="Proteomes" id="UP000247772"/>
    </source>
</evidence>
<dbReference type="InterPro" id="IPR027303">
    <property type="entry name" value="Gln_synth_gly_rich_site"/>
</dbReference>
<dbReference type="NCBIfam" id="TIGR00653">
    <property type="entry name" value="GlnA"/>
    <property type="match status" value="1"/>
</dbReference>
<comment type="catalytic activity">
    <reaction evidence="14">
        <text>L-glutamate + NH4(+) + ATP = L-glutamine + ADP + phosphate + H(+)</text>
        <dbReference type="Rhea" id="RHEA:16169"/>
        <dbReference type="ChEBI" id="CHEBI:15378"/>
        <dbReference type="ChEBI" id="CHEBI:28938"/>
        <dbReference type="ChEBI" id="CHEBI:29985"/>
        <dbReference type="ChEBI" id="CHEBI:30616"/>
        <dbReference type="ChEBI" id="CHEBI:43474"/>
        <dbReference type="ChEBI" id="CHEBI:58359"/>
        <dbReference type="ChEBI" id="CHEBI:456216"/>
        <dbReference type="EC" id="6.3.1.2"/>
    </reaction>
</comment>
<dbReference type="GO" id="GO:0004356">
    <property type="term" value="F:glutamine synthetase activity"/>
    <property type="evidence" value="ECO:0007669"/>
    <property type="project" value="UniProtKB-EC"/>
</dbReference>
<dbReference type="GO" id="GO:0046872">
    <property type="term" value="F:metal ion binding"/>
    <property type="evidence" value="ECO:0007669"/>
    <property type="project" value="UniProtKB-KW"/>
</dbReference>
<dbReference type="FunFam" id="3.30.590.10:FF:000001">
    <property type="entry name" value="Glutamine synthetase"/>
    <property type="match status" value="1"/>
</dbReference>
<feature type="binding site" evidence="9">
    <location>
        <begin position="299"/>
        <end position="301"/>
    </location>
    <ligand>
        <name>ATP</name>
        <dbReference type="ChEBI" id="CHEBI:30616"/>
    </ligand>
</feature>
<evidence type="ECO:0000256" key="6">
    <source>
        <dbReference type="ARBA" id="ARBA00022741"/>
    </source>
</evidence>
<comment type="cofactor">
    <cofactor evidence="10">
        <name>Mg(2+)</name>
        <dbReference type="ChEBI" id="CHEBI:18420"/>
    </cofactor>
    <text evidence="10">Binds 2 Mg(2+) ions per subunit.</text>
</comment>
<evidence type="ECO:0000256" key="5">
    <source>
        <dbReference type="ARBA" id="ARBA00022598"/>
    </source>
</evidence>
<feature type="modified residue" description="O-AMP-tyrosine" evidence="11">
    <location>
        <position position="427"/>
    </location>
</feature>
<dbReference type="GO" id="GO:0005524">
    <property type="term" value="F:ATP binding"/>
    <property type="evidence" value="ECO:0007669"/>
    <property type="project" value="UniProtKB-KW"/>
</dbReference>
<dbReference type="SUPFAM" id="SSF54368">
    <property type="entry name" value="Glutamine synthetase, N-terminal domain"/>
    <property type="match status" value="1"/>
</dbReference>
<dbReference type="GO" id="GO:0016020">
    <property type="term" value="C:membrane"/>
    <property type="evidence" value="ECO:0007669"/>
    <property type="project" value="TreeGrafter"/>
</dbReference>
<dbReference type="RefSeq" id="WP_110856725.1">
    <property type="nucleotide sequence ID" value="NZ_QJSQ01000025.1"/>
</dbReference>
<dbReference type="Pfam" id="PF00120">
    <property type="entry name" value="Gln-synt_C"/>
    <property type="match status" value="1"/>
</dbReference>
<protein>
    <recommendedName>
        <fullName evidence="3 14">Glutamine synthetase</fullName>
        <ecNumber evidence="14">6.3.1.2</ecNumber>
    </recommendedName>
</protein>
<evidence type="ECO:0000256" key="8">
    <source>
        <dbReference type="PIRSR" id="PIRSR604809-1"/>
    </source>
</evidence>
<keyword evidence="10" id="KW-0460">Magnesium</keyword>
<feature type="binding site" evidence="10">
    <location>
        <position position="297"/>
    </location>
    <ligand>
        <name>Mg(2+)</name>
        <dbReference type="ChEBI" id="CHEBI:18420"/>
        <label>1</label>
    </ligand>
</feature>
<evidence type="ECO:0000256" key="10">
    <source>
        <dbReference type="PIRSR" id="PIRSR604809-3"/>
    </source>
</evidence>
<feature type="binding site" evidence="8">
    <location>
        <position position="356"/>
    </location>
    <ligand>
        <name>L-glutamate</name>
        <dbReference type="ChEBI" id="CHEBI:29985"/>
    </ligand>
</feature>
<feature type="binding site" evidence="9">
    <location>
        <position position="368"/>
    </location>
    <ligand>
        <name>ATP</name>
        <dbReference type="ChEBI" id="CHEBI:30616"/>
    </ligand>
</feature>
<dbReference type="EC" id="6.3.1.2" evidence="14"/>
<dbReference type="InterPro" id="IPR036651">
    <property type="entry name" value="Gln_synt_N_sf"/>
</dbReference>
<dbReference type="PROSITE" id="PS51987">
    <property type="entry name" value="GS_CATALYTIC"/>
    <property type="match status" value="1"/>
</dbReference>
<feature type="domain" description="GS beta-grasp" evidence="15">
    <location>
        <begin position="37"/>
        <end position="121"/>
    </location>
</feature>
<keyword evidence="7 9" id="KW-0067">ATP-binding</keyword>
<reference evidence="17 18" key="1">
    <citation type="submission" date="2018-06" db="EMBL/GenBank/DDBJ databases">
        <title>Genomic Encyclopedia of Type Strains, Phase IV (KMG-V): Genome sequencing to study the core and pangenomes of soil and plant-associated prokaryotes.</title>
        <authorList>
            <person name="Whitman W."/>
        </authorList>
    </citation>
    <scope>NUCLEOTIDE SEQUENCE [LARGE SCALE GENOMIC DNA]</scope>
    <source>
        <strain evidence="17 18">SRCL-318</strain>
    </source>
</reference>
<dbReference type="Pfam" id="PF03951">
    <property type="entry name" value="Gln-synt_N"/>
    <property type="match status" value="1"/>
</dbReference>
<name>A0A2V4T7M0_9BURK</name>
<comment type="subcellular location">
    <subcellularLocation>
        <location evidence="1">Cytoplasm</location>
    </subcellularLocation>
</comment>
<feature type="binding site" evidence="10">
    <location>
        <position position="154"/>
    </location>
    <ligand>
        <name>Mg(2+)</name>
        <dbReference type="ChEBI" id="CHEBI:18420"/>
        <label>1</label>
    </ligand>
</feature>
<comment type="similarity">
    <text evidence="2 12 13">Belongs to the glutamine synthetase family.</text>
</comment>